<dbReference type="InterPro" id="IPR005152">
    <property type="entry name" value="Lipase_secreted"/>
</dbReference>
<gene>
    <name evidence="2" type="ORF">BHQ17_25875</name>
</gene>
<dbReference type="Proteomes" id="UP000094243">
    <property type="component" value="Unassembled WGS sequence"/>
</dbReference>
<evidence type="ECO:0000313" key="2">
    <source>
        <dbReference type="EMBL" id="ODQ84784.1"/>
    </source>
</evidence>
<sequence length="438" mass="46712">MSSQPCWRNAPITSPSLWLVLVLGLLTAFAAVPPAAADESHYGAFYTPPDPLPDGSPGDIIRFEPSRLVLEPSGQLGAFVAKGTRMMYRSTDTHDAPIAVTGTYFEPDNPWPGQGPRPLIAFGPGVYGIGDQCAPSRLFNQGIHWGGGADLTMGYEEMFVATMVARGFAVVVTDYEGVGTPAPATAFMRLSQGYALIDAARAAMRLENTSLDPNGPVAFWGYGQGGGASASAAELAPTYAPELMVVGAWAGAPASDIALIPPFADGSIFAGGLGYLLNAVGAAYPDLVPGLQGALTPKGVHLLTTTADQCVGETVMRFAFRHYWQYFTGDYMQMVASEPLKTVLAAQRIGTLAPNAPVFITSNRYDPFIPFGGARQLALDWCARGADVQFWINEQPPFLNKLAINNLLPYFVDGERGMQWIADRFNGLPTTSNCGQAW</sequence>
<dbReference type="Pfam" id="PF03583">
    <property type="entry name" value="LIP"/>
    <property type="match status" value="1"/>
</dbReference>
<keyword evidence="3" id="KW-1185">Reference proteome</keyword>
<dbReference type="RefSeq" id="WP_069407889.1">
    <property type="nucleotide sequence ID" value="NZ_MIGZ01000237.1"/>
</dbReference>
<evidence type="ECO:0000313" key="3">
    <source>
        <dbReference type="Proteomes" id="UP000094243"/>
    </source>
</evidence>
<proteinExistence type="predicted"/>
<dbReference type="GO" id="GO:0016042">
    <property type="term" value="P:lipid catabolic process"/>
    <property type="evidence" value="ECO:0007669"/>
    <property type="project" value="InterPro"/>
</dbReference>
<dbReference type="PANTHER" id="PTHR34853">
    <property type="match status" value="1"/>
</dbReference>
<dbReference type="Gene3D" id="3.40.50.1820">
    <property type="entry name" value="alpha/beta hydrolase"/>
    <property type="match status" value="1"/>
</dbReference>
<dbReference type="Gene3D" id="1.10.260.130">
    <property type="match status" value="1"/>
</dbReference>
<name>A0A1E3R4N0_9MYCO</name>
<dbReference type="AlphaFoldDB" id="A0A1E3R4N0"/>
<dbReference type="SUPFAM" id="SSF53474">
    <property type="entry name" value="alpha/beta-Hydrolases"/>
    <property type="match status" value="1"/>
</dbReference>
<dbReference type="PANTHER" id="PTHR34853:SF1">
    <property type="entry name" value="LIPASE 5"/>
    <property type="match status" value="1"/>
</dbReference>
<comment type="caution">
    <text evidence="2">The sequence shown here is derived from an EMBL/GenBank/DDBJ whole genome shotgun (WGS) entry which is preliminary data.</text>
</comment>
<feature type="chain" id="PRO_5039164503" evidence="1">
    <location>
        <begin position="31"/>
        <end position="438"/>
    </location>
</feature>
<dbReference type="GO" id="GO:0004806">
    <property type="term" value="F:triacylglycerol lipase activity"/>
    <property type="evidence" value="ECO:0007669"/>
    <property type="project" value="InterPro"/>
</dbReference>
<accession>A0A1E3R4N0</accession>
<protein>
    <submittedName>
        <fullName evidence="2">Triacylglycerol lipase</fullName>
    </submittedName>
</protein>
<dbReference type="PIRSF" id="PIRSF029171">
    <property type="entry name" value="Esterase_LipA"/>
    <property type="match status" value="1"/>
</dbReference>
<evidence type="ECO:0000256" key="1">
    <source>
        <dbReference type="SAM" id="SignalP"/>
    </source>
</evidence>
<organism evidence="2 3">
    <name type="scientific">Mycolicibacterium holsaticum</name>
    <dbReference type="NCBI Taxonomy" id="152142"/>
    <lineage>
        <taxon>Bacteria</taxon>
        <taxon>Bacillati</taxon>
        <taxon>Actinomycetota</taxon>
        <taxon>Actinomycetes</taxon>
        <taxon>Mycobacteriales</taxon>
        <taxon>Mycobacteriaceae</taxon>
        <taxon>Mycolicibacterium</taxon>
    </lineage>
</organism>
<reference evidence="3" key="1">
    <citation type="submission" date="2016-09" db="EMBL/GenBank/DDBJ databases">
        <authorList>
            <person name="Greninger A.L."/>
            <person name="Jerome K.R."/>
            <person name="Mcnair B."/>
            <person name="Wallis C."/>
            <person name="Fang F."/>
        </authorList>
    </citation>
    <scope>NUCLEOTIDE SEQUENCE [LARGE SCALE GENOMIC DNA]</scope>
    <source>
        <strain evidence="3">M7</strain>
    </source>
</reference>
<keyword evidence="1" id="KW-0732">Signal</keyword>
<dbReference type="OrthoDB" id="9798122at2"/>
<dbReference type="EMBL" id="MIGZ01000237">
    <property type="protein sequence ID" value="ODQ84784.1"/>
    <property type="molecule type" value="Genomic_DNA"/>
</dbReference>
<feature type="signal peptide" evidence="1">
    <location>
        <begin position="1"/>
        <end position="30"/>
    </location>
</feature>
<dbReference type="InterPro" id="IPR029058">
    <property type="entry name" value="AB_hydrolase_fold"/>
</dbReference>